<accession>A0A382Q260</accession>
<evidence type="ECO:0000259" key="1">
    <source>
        <dbReference type="Pfam" id="PF00117"/>
    </source>
</evidence>
<sequence>MLTHVTAADAGEIAVILACWGHRVETRRLNKDAVLPKNIKDYAGIVSFGGPVSANDEHLDFIRAELDWMPRVMAAGTPLLGVCLGAQILARSLGAGVAPHAEGLYEFGYYPVAPVGYEGDLQMDAPLQVCHRHGEGFELPAGARLLATRENFPHQAFRYGSASFALQFHPEVNDAVHSAWLNRQPPPEDLARCGAQSVTEQIRLHANHQKAVHAWLQNFLAYWLAQGE</sequence>
<reference evidence="2" key="1">
    <citation type="submission" date="2018-05" db="EMBL/GenBank/DDBJ databases">
        <authorList>
            <person name="Lanie J.A."/>
            <person name="Ng W.-L."/>
            <person name="Kazmierczak K.M."/>
            <person name="Andrzejewski T.M."/>
            <person name="Davidsen T.M."/>
            <person name="Wayne K.J."/>
            <person name="Tettelin H."/>
            <person name="Glass J.I."/>
            <person name="Rusch D."/>
            <person name="Podicherti R."/>
            <person name="Tsui H.-C.T."/>
            <person name="Winkler M.E."/>
        </authorList>
    </citation>
    <scope>NUCLEOTIDE SEQUENCE</scope>
</reference>
<feature type="domain" description="Glutamine amidotransferase" evidence="1">
    <location>
        <begin position="19"/>
        <end position="177"/>
    </location>
</feature>
<gene>
    <name evidence="2" type="ORF">METZ01_LOCUS331165</name>
</gene>
<dbReference type="AlphaFoldDB" id="A0A382Q260"/>
<evidence type="ECO:0000313" key="2">
    <source>
        <dbReference type="EMBL" id="SVC78311.1"/>
    </source>
</evidence>
<dbReference type="PROSITE" id="PS51273">
    <property type="entry name" value="GATASE_TYPE_1"/>
    <property type="match status" value="1"/>
</dbReference>
<protein>
    <recommendedName>
        <fullName evidence="1">Glutamine amidotransferase domain-containing protein</fullName>
    </recommendedName>
</protein>
<dbReference type="GO" id="GO:0005829">
    <property type="term" value="C:cytosol"/>
    <property type="evidence" value="ECO:0007669"/>
    <property type="project" value="TreeGrafter"/>
</dbReference>
<name>A0A382Q260_9ZZZZ</name>
<organism evidence="2">
    <name type="scientific">marine metagenome</name>
    <dbReference type="NCBI Taxonomy" id="408172"/>
    <lineage>
        <taxon>unclassified sequences</taxon>
        <taxon>metagenomes</taxon>
        <taxon>ecological metagenomes</taxon>
    </lineage>
</organism>
<dbReference type="SUPFAM" id="SSF52317">
    <property type="entry name" value="Class I glutamine amidotransferase-like"/>
    <property type="match status" value="1"/>
</dbReference>
<dbReference type="Gene3D" id="3.40.50.880">
    <property type="match status" value="1"/>
</dbReference>
<dbReference type="InterPro" id="IPR017926">
    <property type="entry name" value="GATASE"/>
</dbReference>
<dbReference type="Pfam" id="PF00117">
    <property type="entry name" value="GATase"/>
    <property type="match status" value="1"/>
</dbReference>
<dbReference type="PANTHER" id="PTHR42695:SF5">
    <property type="entry name" value="GLUTAMINE AMIDOTRANSFERASE YLR126C-RELATED"/>
    <property type="match status" value="1"/>
</dbReference>
<proteinExistence type="predicted"/>
<dbReference type="CDD" id="cd01741">
    <property type="entry name" value="GATase1_1"/>
    <property type="match status" value="1"/>
</dbReference>
<dbReference type="EMBL" id="UINC01110657">
    <property type="protein sequence ID" value="SVC78311.1"/>
    <property type="molecule type" value="Genomic_DNA"/>
</dbReference>
<dbReference type="PANTHER" id="PTHR42695">
    <property type="entry name" value="GLUTAMINE AMIDOTRANSFERASE YLR126C-RELATED"/>
    <property type="match status" value="1"/>
</dbReference>
<dbReference type="InterPro" id="IPR044992">
    <property type="entry name" value="ChyE-like"/>
</dbReference>
<dbReference type="InterPro" id="IPR029062">
    <property type="entry name" value="Class_I_gatase-like"/>
</dbReference>